<dbReference type="AlphaFoldDB" id="V4KTQ3"/>
<evidence type="ECO:0000256" key="1">
    <source>
        <dbReference type="SAM" id="Phobius"/>
    </source>
</evidence>
<evidence type="ECO:0000313" key="2">
    <source>
        <dbReference type="EMBL" id="ESQ30743.1"/>
    </source>
</evidence>
<keyword evidence="1" id="KW-1133">Transmembrane helix</keyword>
<gene>
    <name evidence="2" type="ORF">EUTSA_v10012236mg</name>
</gene>
<dbReference type="KEGG" id="eus:EUTSA_v10012236mg"/>
<keyword evidence="3" id="KW-1185">Reference proteome</keyword>
<reference evidence="2 3" key="1">
    <citation type="journal article" date="2013" name="Front. Plant Sci.">
        <title>The Reference Genome of the Halophytic Plant Eutrema salsugineum.</title>
        <authorList>
            <person name="Yang R."/>
            <person name="Jarvis D.E."/>
            <person name="Chen H."/>
            <person name="Beilstein M.A."/>
            <person name="Grimwood J."/>
            <person name="Jenkins J."/>
            <person name="Shu S."/>
            <person name="Prochnik S."/>
            <person name="Xin M."/>
            <person name="Ma C."/>
            <person name="Schmutz J."/>
            <person name="Wing R.A."/>
            <person name="Mitchell-Olds T."/>
            <person name="Schumaker K.S."/>
            <person name="Wang X."/>
        </authorList>
    </citation>
    <scope>NUCLEOTIDE SEQUENCE [LARGE SCALE GENOMIC DNA]</scope>
</reference>
<accession>V4KTQ3</accession>
<feature type="transmembrane region" description="Helical" evidence="1">
    <location>
        <begin position="72"/>
        <end position="94"/>
    </location>
</feature>
<dbReference type="Gramene" id="ESQ30743">
    <property type="protein sequence ID" value="ESQ30743"/>
    <property type="gene ID" value="EUTSA_v10012236mg"/>
</dbReference>
<keyword evidence="1" id="KW-0812">Transmembrane</keyword>
<dbReference type="Proteomes" id="UP000030689">
    <property type="component" value="Unassembled WGS sequence"/>
</dbReference>
<proteinExistence type="predicted"/>
<protein>
    <submittedName>
        <fullName evidence="2">Uncharacterized protein</fullName>
    </submittedName>
</protein>
<feature type="non-terminal residue" evidence="2">
    <location>
        <position position="1"/>
    </location>
</feature>
<organism evidence="2 3">
    <name type="scientific">Eutrema salsugineum</name>
    <name type="common">Saltwater cress</name>
    <name type="synonym">Sisymbrium salsugineum</name>
    <dbReference type="NCBI Taxonomy" id="72664"/>
    <lineage>
        <taxon>Eukaryota</taxon>
        <taxon>Viridiplantae</taxon>
        <taxon>Streptophyta</taxon>
        <taxon>Embryophyta</taxon>
        <taxon>Tracheophyta</taxon>
        <taxon>Spermatophyta</taxon>
        <taxon>Magnoliopsida</taxon>
        <taxon>eudicotyledons</taxon>
        <taxon>Gunneridae</taxon>
        <taxon>Pentapetalae</taxon>
        <taxon>rosids</taxon>
        <taxon>malvids</taxon>
        <taxon>Brassicales</taxon>
        <taxon>Brassicaceae</taxon>
        <taxon>Eutremeae</taxon>
        <taxon>Eutrema</taxon>
    </lineage>
</organism>
<keyword evidence="1" id="KW-0472">Membrane</keyword>
<sequence length="261" mass="30425">LHPKSLAKMQCTRKFMKSHISEDLEFKSEYRFRLNSSLLHISRGGSTLVCFHPLGDSRLFLNNDVLERSCQILGYCFGLLLLLIDGCFCFTNPLTKNDLMTEMKLVYLDSTLHWLRNDRSIIAFNPRIEQARYIIPRKPHLEPVTKLLFGVGDNCLTLISATMEMIYVFTLESIHTNPKWILTRQIRNEAVNESIMLSWDVKAYDVKCLVVRTMTNLTDHRVVYGYDLKVNKWGIVGSMPRMFDGLRDFFLYQHRGFLLSE</sequence>
<evidence type="ECO:0000313" key="3">
    <source>
        <dbReference type="Proteomes" id="UP000030689"/>
    </source>
</evidence>
<name>V4KTQ3_EUTSA</name>
<dbReference type="EMBL" id="KI517809">
    <property type="protein sequence ID" value="ESQ30743.1"/>
    <property type="molecule type" value="Genomic_DNA"/>
</dbReference>